<dbReference type="PANTHER" id="PTHR30469:SF15">
    <property type="entry name" value="HLYD FAMILY OF SECRETION PROTEINS"/>
    <property type="match status" value="1"/>
</dbReference>
<keyword evidence="2" id="KW-1133">Transmembrane helix</keyword>
<keyword evidence="2" id="KW-0472">Membrane</keyword>
<dbReference type="Pfam" id="PF25917">
    <property type="entry name" value="BSH_RND"/>
    <property type="match status" value="1"/>
</dbReference>
<dbReference type="InterPro" id="IPR058625">
    <property type="entry name" value="MdtA-like_BSH"/>
</dbReference>
<dbReference type="Gene3D" id="1.10.287.470">
    <property type="entry name" value="Helix hairpin bin"/>
    <property type="match status" value="1"/>
</dbReference>
<name>A0A369Q2J0_9SPHN</name>
<comment type="caution">
    <text evidence="4">The sequence shown here is derived from an EMBL/GenBank/DDBJ whole genome shotgun (WGS) entry which is preliminary data.</text>
</comment>
<keyword evidence="2" id="KW-0812">Transmembrane</keyword>
<keyword evidence="1" id="KW-0175">Coiled coil</keyword>
<evidence type="ECO:0000259" key="3">
    <source>
        <dbReference type="Pfam" id="PF25917"/>
    </source>
</evidence>
<dbReference type="OrthoDB" id="9785187at2"/>
<dbReference type="GO" id="GO:0015562">
    <property type="term" value="F:efflux transmembrane transporter activity"/>
    <property type="evidence" value="ECO:0007669"/>
    <property type="project" value="TreeGrafter"/>
</dbReference>
<dbReference type="RefSeq" id="WP_115365536.1">
    <property type="nucleotide sequence ID" value="NZ_QBKA01000002.1"/>
</dbReference>
<evidence type="ECO:0000313" key="5">
    <source>
        <dbReference type="Proteomes" id="UP000253727"/>
    </source>
</evidence>
<feature type="transmembrane region" description="Helical" evidence="2">
    <location>
        <begin position="14"/>
        <end position="32"/>
    </location>
</feature>
<sequence>MGLLPDNVSFSRQVLPIIAVLALVLAVFYIMAGQPDRELADPREQPPKATGELAEAARVAGSGVVEPSSELIDIGTALSGLVTDLRVEPGDYVEKGQPLFTVDDRAARSRLTETQAAGGEARAAIAEARAAIAEARTAEQTASRQLALYRGISDPAAVSRAEVIRAEGDAASARQRRQLAEARLNAAQARLRSTQAASGSAQTELGRLVVRAPIAGEILSVDIRPGEFVSAGQPGGGGAASYIQMGQTRPLHIRVDIDEDEAGKIALGEPATVSPRGAADRQVKASFVRAEPQVVPKRSLTNTAAERVDVRVLQVIYALPAPTARTRGLFRVGQQVDAFIPANARAREAARKQAAEAAAAAAAEDE</sequence>
<dbReference type="EMBL" id="QBKA01000002">
    <property type="protein sequence ID" value="RDC59121.1"/>
    <property type="molecule type" value="Genomic_DNA"/>
</dbReference>
<feature type="coiled-coil region" evidence="1">
    <location>
        <begin position="170"/>
        <end position="197"/>
    </location>
</feature>
<evidence type="ECO:0000256" key="1">
    <source>
        <dbReference type="SAM" id="Coils"/>
    </source>
</evidence>
<organism evidence="4 5">
    <name type="scientific">Alteripontixanthobacter maritimus</name>
    <dbReference type="NCBI Taxonomy" id="2161824"/>
    <lineage>
        <taxon>Bacteria</taxon>
        <taxon>Pseudomonadati</taxon>
        <taxon>Pseudomonadota</taxon>
        <taxon>Alphaproteobacteria</taxon>
        <taxon>Sphingomonadales</taxon>
        <taxon>Erythrobacteraceae</taxon>
        <taxon>Alteripontixanthobacter</taxon>
    </lineage>
</organism>
<feature type="domain" description="Multidrug resistance protein MdtA-like barrel-sandwich hybrid" evidence="3">
    <location>
        <begin position="72"/>
        <end position="234"/>
    </location>
</feature>
<reference evidence="4 5" key="1">
    <citation type="submission" date="2018-04" db="EMBL/GenBank/DDBJ databases">
        <title>Altererythrobacter sp. HME9302 genome sequencing and assembly.</title>
        <authorList>
            <person name="Kang H."/>
            <person name="Kim H."/>
            <person name="Joh K."/>
        </authorList>
    </citation>
    <scope>NUCLEOTIDE SEQUENCE [LARGE SCALE GENOMIC DNA]</scope>
    <source>
        <strain evidence="4 5">HME9302</strain>
    </source>
</reference>
<keyword evidence="5" id="KW-1185">Reference proteome</keyword>
<evidence type="ECO:0000256" key="2">
    <source>
        <dbReference type="SAM" id="Phobius"/>
    </source>
</evidence>
<dbReference type="Gene3D" id="2.40.30.170">
    <property type="match status" value="1"/>
</dbReference>
<proteinExistence type="predicted"/>
<dbReference type="Proteomes" id="UP000253727">
    <property type="component" value="Unassembled WGS sequence"/>
</dbReference>
<dbReference type="PANTHER" id="PTHR30469">
    <property type="entry name" value="MULTIDRUG RESISTANCE PROTEIN MDTA"/>
    <property type="match status" value="1"/>
</dbReference>
<dbReference type="SUPFAM" id="SSF111369">
    <property type="entry name" value="HlyD-like secretion proteins"/>
    <property type="match status" value="2"/>
</dbReference>
<protein>
    <recommendedName>
        <fullName evidence="3">Multidrug resistance protein MdtA-like barrel-sandwich hybrid domain-containing protein</fullName>
    </recommendedName>
</protein>
<gene>
    <name evidence="4" type="ORF">HME9302_00306</name>
</gene>
<dbReference type="GO" id="GO:1990281">
    <property type="term" value="C:efflux pump complex"/>
    <property type="evidence" value="ECO:0007669"/>
    <property type="project" value="TreeGrafter"/>
</dbReference>
<accession>A0A369Q2J0</accession>
<dbReference type="AlphaFoldDB" id="A0A369Q2J0"/>
<dbReference type="Gene3D" id="2.40.50.100">
    <property type="match status" value="1"/>
</dbReference>
<evidence type="ECO:0000313" key="4">
    <source>
        <dbReference type="EMBL" id="RDC59121.1"/>
    </source>
</evidence>